<dbReference type="EMBL" id="CP066681">
    <property type="protein sequence ID" value="QQG36512.1"/>
    <property type="molecule type" value="Genomic_DNA"/>
</dbReference>
<reference evidence="1 2" key="1">
    <citation type="submission" date="2020-07" db="EMBL/GenBank/DDBJ databases">
        <title>Huge and variable diversity of episymbiotic CPR bacteria and DPANN archaea in groundwater ecosystems.</title>
        <authorList>
            <person name="He C.Y."/>
            <person name="Keren R."/>
            <person name="Whittaker M."/>
            <person name="Farag I.F."/>
            <person name="Doudna J."/>
            <person name="Cate J.H.D."/>
            <person name="Banfield J.F."/>
        </authorList>
    </citation>
    <scope>NUCLEOTIDE SEQUENCE [LARGE SCALE GENOMIC DNA]</scope>
    <source>
        <strain evidence="1">NC_groundwater_70_Ag_B-0.1um_54_66</strain>
    </source>
</reference>
<organism evidence="1 2">
    <name type="scientific">Micavibrio aeruginosavorus</name>
    <dbReference type="NCBI Taxonomy" id="349221"/>
    <lineage>
        <taxon>Bacteria</taxon>
        <taxon>Pseudomonadati</taxon>
        <taxon>Bdellovibrionota</taxon>
        <taxon>Bdellovibrionia</taxon>
        <taxon>Bdellovibrionales</taxon>
        <taxon>Pseudobdellovibrionaceae</taxon>
        <taxon>Micavibrio</taxon>
    </lineage>
</organism>
<name>A0A7T5R2W1_9BACT</name>
<gene>
    <name evidence="1" type="ORF">HYS17_01595</name>
</gene>
<proteinExistence type="predicted"/>
<evidence type="ECO:0000313" key="2">
    <source>
        <dbReference type="Proteomes" id="UP000595362"/>
    </source>
</evidence>
<sequence>MCGQTGVIDTNGKRRLSRTVLTIAFSGMVAGFTSSLPAHAQTACDPQFMDAIEARGFVEAARENAQNQNLIYKPDGVFEYSCFRDHVPAVQSNAVSLFRPASLTSVTTTPVDTYVFESYQDVFLNSRYVDPGLAAPPAGMCNAIASVWEAARCINFYDRANIDGLFDLSFYTGGEPRILPPSMGACTALPYSKLNMALDVAYNNETSRWVMPPDLNDTTDYIADPVDPQTDMYTPAVCQDPIPTGMIVIDYNSPMGTTPFPEKICANPACVYMPDSDDCSMP</sequence>
<accession>A0A7T5R2W1</accession>
<dbReference type="AlphaFoldDB" id="A0A7T5R2W1"/>
<protein>
    <submittedName>
        <fullName evidence="1">Uncharacterized protein</fullName>
    </submittedName>
</protein>
<evidence type="ECO:0000313" key="1">
    <source>
        <dbReference type="EMBL" id="QQG36512.1"/>
    </source>
</evidence>
<dbReference type="Proteomes" id="UP000595362">
    <property type="component" value="Chromosome"/>
</dbReference>